<evidence type="ECO:0000313" key="3">
    <source>
        <dbReference type="Proteomes" id="UP000015105"/>
    </source>
</evidence>
<reference evidence="2" key="4">
    <citation type="submission" date="2019-03" db="UniProtKB">
        <authorList>
            <consortium name="EnsemblPlants"/>
        </authorList>
    </citation>
    <scope>IDENTIFICATION</scope>
</reference>
<feature type="region of interest" description="Disordered" evidence="1">
    <location>
        <begin position="1"/>
        <end position="42"/>
    </location>
</feature>
<evidence type="ECO:0000313" key="2">
    <source>
        <dbReference type="EnsemblPlants" id="AET2Gv20561100.2"/>
    </source>
</evidence>
<dbReference type="Proteomes" id="UP000015105">
    <property type="component" value="Chromosome 2D"/>
</dbReference>
<proteinExistence type="predicted"/>
<organism evidence="2 3">
    <name type="scientific">Aegilops tauschii subsp. strangulata</name>
    <name type="common">Goatgrass</name>
    <dbReference type="NCBI Taxonomy" id="200361"/>
    <lineage>
        <taxon>Eukaryota</taxon>
        <taxon>Viridiplantae</taxon>
        <taxon>Streptophyta</taxon>
        <taxon>Embryophyta</taxon>
        <taxon>Tracheophyta</taxon>
        <taxon>Spermatophyta</taxon>
        <taxon>Magnoliopsida</taxon>
        <taxon>Liliopsida</taxon>
        <taxon>Poales</taxon>
        <taxon>Poaceae</taxon>
        <taxon>BOP clade</taxon>
        <taxon>Pooideae</taxon>
        <taxon>Triticodae</taxon>
        <taxon>Triticeae</taxon>
        <taxon>Triticinae</taxon>
        <taxon>Aegilops</taxon>
    </lineage>
</organism>
<evidence type="ECO:0000256" key="1">
    <source>
        <dbReference type="SAM" id="MobiDB-lite"/>
    </source>
</evidence>
<reference evidence="2" key="3">
    <citation type="journal article" date="2017" name="Nature">
        <title>Genome sequence of the progenitor of the wheat D genome Aegilops tauschii.</title>
        <authorList>
            <person name="Luo M.C."/>
            <person name="Gu Y.Q."/>
            <person name="Puiu D."/>
            <person name="Wang H."/>
            <person name="Twardziok S.O."/>
            <person name="Deal K.R."/>
            <person name="Huo N."/>
            <person name="Zhu T."/>
            <person name="Wang L."/>
            <person name="Wang Y."/>
            <person name="McGuire P.E."/>
            <person name="Liu S."/>
            <person name="Long H."/>
            <person name="Ramasamy R.K."/>
            <person name="Rodriguez J.C."/>
            <person name="Van S.L."/>
            <person name="Yuan L."/>
            <person name="Wang Z."/>
            <person name="Xia Z."/>
            <person name="Xiao L."/>
            <person name="Anderson O.D."/>
            <person name="Ouyang S."/>
            <person name="Liang Y."/>
            <person name="Zimin A.V."/>
            <person name="Pertea G."/>
            <person name="Qi P."/>
            <person name="Bennetzen J.L."/>
            <person name="Dai X."/>
            <person name="Dawson M.W."/>
            <person name="Muller H.G."/>
            <person name="Kugler K."/>
            <person name="Rivarola-Duarte L."/>
            <person name="Spannagl M."/>
            <person name="Mayer K.F.X."/>
            <person name="Lu F.H."/>
            <person name="Bevan M.W."/>
            <person name="Leroy P."/>
            <person name="Li P."/>
            <person name="You F.M."/>
            <person name="Sun Q."/>
            <person name="Liu Z."/>
            <person name="Lyons E."/>
            <person name="Wicker T."/>
            <person name="Salzberg S.L."/>
            <person name="Devos K.M."/>
            <person name="Dvorak J."/>
        </authorList>
    </citation>
    <scope>NUCLEOTIDE SEQUENCE [LARGE SCALE GENOMIC DNA]</scope>
    <source>
        <strain evidence="2">cv. AL8/78</strain>
    </source>
</reference>
<dbReference type="AlphaFoldDB" id="A0A453BMB7"/>
<protein>
    <submittedName>
        <fullName evidence="2">Uncharacterized protein</fullName>
    </submittedName>
</protein>
<keyword evidence="3" id="KW-1185">Reference proteome</keyword>
<reference evidence="3" key="1">
    <citation type="journal article" date="2014" name="Science">
        <title>Ancient hybridizations among the ancestral genomes of bread wheat.</title>
        <authorList>
            <consortium name="International Wheat Genome Sequencing Consortium,"/>
            <person name="Marcussen T."/>
            <person name="Sandve S.R."/>
            <person name="Heier L."/>
            <person name="Spannagl M."/>
            <person name="Pfeifer M."/>
            <person name="Jakobsen K.S."/>
            <person name="Wulff B.B."/>
            <person name="Steuernagel B."/>
            <person name="Mayer K.F."/>
            <person name="Olsen O.A."/>
        </authorList>
    </citation>
    <scope>NUCLEOTIDE SEQUENCE [LARGE SCALE GENOMIC DNA]</scope>
    <source>
        <strain evidence="3">cv. AL8/78</strain>
    </source>
</reference>
<name>A0A453BMB7_AEGTS</name>
<dbReference type="EnsemblPlants" id="AET2Gv20561100.2">
    <property type="protein sequence ID" value="AET2Gv20561100.2"/>
    <property type="gene ID" value="AET2Gv20561100"/>
</dbReference>
<accession>A0A453BMB7</accession>
<dbReference type="Gramene" id="AET2Gv20561100.2">
    <property type="protein sequence ID" value="AET2Gv20561100.2"/>
    <property type="gene ID" value="AET2Gv20561100"/>
</dbReference>
<sequence>LLLPGSRLVDPARGRVAGPPDTSTPAPIGSAPALPPSCSPARDSRALQCNAMQAVPLLNAARTGSPASHPTYDL</sequence>
<reference evidence="2" key="5">
    <citation type="journal article" date="2021" name="G3 (Bethesda)">
        <title>Aegilops tauschii genome assembly Aet v5.0 features greater sequence contiguity and improved annotation.</title>
        <authorList>
            <person name="Wang L."/>
            <person name="Zhu T."/>
            <person name="Rodriguez J.C."/>
            <person name="Deal K.R."/>
            <person name="Dubcovsky J."/>
            <person name="McGuire P.E."/>
            <person name="Lux T."/>
            <person name="Spannagl M."/>
            <person name="Mayer K.F.X."/>
            <person name="Baldrich P."/>
            <person name="Meyers B.C."/>
            <person name="Huo N."/>
            <person name="Gu Y.Q."/>
            <person name="Zhou H."/>
            <person name="Devos K.M."/>
            <person name="Bennetzen J.L."/>
            <person name="Unver T."/>
            <person name="Budak H."/>
            <person name="Gulick P.J."/>
            <person name="Galiba G."/>
            <person name="Kalapos B."/>
            <person name="Nelson D.R."/>
            <person name="Li P."/>
            <person name="You F.M."/>
            <person name="Luo M.C."/>
            <person name="Dvorak J."/>
        </authorList>
    </citation>
    <scope>NUCLEOTIDE SEQUENCE [LARGE SCALE GENOMIC DNA]</scope>
    <source>
        <strain evidence="2">cv. AL8/78</strain>
    </source>
</reference>
<reference evidence="3" key="2">
    <citation type="journal article" date="2017" name="Nat. Plants">
        <title>The Aegilops tauschii genome reveals multiple impacts of transposons.</title>
        <authorList>
            <person name="Zhao G."/>
            <person name="Zou C."/>
            <person name="Li K."/>
            <person name="Wang K."/>
            <person name="Li T."/>
            <person name="Gao L."/>
            <person name="Zhang X."/>
            <person name="Wang H."/>
            <person name="Yang Z."/>
            <person name="Liu X."/>
            <person name="Jiang W."/>
            <person name="Mao L."/>
            <person name="Kong X."/>
            <person name="Jiao Y."/>
            <person name="Jia J."/>
        </authorList>
    </citation>
    <scope>NUCLEOTIDE SEQUENCE [LARGE SCALE GENOMIC DNA]</scope>
    <source>
        <strain evidence="3">cv. AL8/78</strain>
    </source>
</reference>